<organism evidence="2 3">
    <name type="scientific">Fictibacillus arsenicus</name>
    <dbReference type="NCBI Taxonomy" id="255247"/>
    <lineage>
        <taxon>Bacteria</taxon>
        <taxon>Bacillati</taxon>
        <taxon>Bacillota</taxon>
        <taxon>Bacilli</taxon>
        <taxon>Bacillales</taxon>
        <taxon>Fictibacillaceae</taxon>
        <taxon>Fictibacillus</taxon>
    </lineage>
</organism>
<reference evidence="2 3" key="1">
    <citation type="submission" date="2016-11" db="EMBL/GenBank/DDBJ databases">
        <authorList>
            <person name="Jaros S."/>
            <person name="Januszkiewicz K."/>
            <person name="Wedrychowicz H."/>
        </authorList>
    </citation>
    <scope>NUCLEOTIDE SEQUENCE [LARGE SCALE GENOMIC DNA]</scope>
    <source>
        <strain evidence="2 3">Con a/3</strain>
    </source>
</reference>
<dbReference type="Proteomes" id="UP000188597">
    <property type="component" value="Unassembled WGS sequence"/>
</dbReference>
<accession>A0A1V3G4L7</accession>
<keyword evidence="1" id="KW-1133">Transmembrane helix</keyword>
<name>A0A1V3G4L7_9BACL</name>
<dbReference type="EMBL" id="MQMF01000004">
    <property type="protein sequence ID" value="OOE10106.1"/>
    <property type="molecule type" value="Genomic_DNA"/>
</dbReference>
<protein>
    <recommendedName>
        <fullName evidence="4">DUF3139 domain-containing protein</fullName>
    </recommendedName>
</protein>
<evidence type="ECO:0000256" key="1">
    <source>
        <dbReference type="SAM" id="Phobius"/>
    </source>
</evidence>
<evidence type="ECO:0008006" key="4">
    <source>
        <dbReference type="Google" id="ProtNLM"/>
    </source>
</evidence>
<feature type="transmembrane region" description="Helical" evidence="1">
    <location>
        <begin position="6"/>
        <end position="28"/>
    </location>
</feature>
<gene>
    <name evidence="2" type="ORF">UN64_17040</name>
</gene>
<evidence type="ECO:0000313" key="3">
    <source>
        <dbReference type="Proteomes" id="UP000188597"/>
    </source>
</evidence>
<keyword evidence="1" id="KW-0812">Transmembrane</keyword>
<sequence>MQLHPITVIEIIFTVIFLGALYTIAMLIPKTKRKIGLYAAGIITVIVLAFFLIRPHWINYQVSIKTDQLHSYLEKKYPGEEWKITRSNGRQYNPYHLEVEFSSEKGWKYLYWVKDAANIKQTGYSVQDGDTKIEGKHFQPENW</sequence>
<evidence type="ECO:0000313" key="2">
    <source>
        <dbReference type="EMBL" id="OOE10106.1"/>
    </source>
</evidence>
<dbReference type="AlphaFoldDB" id="A0A1V3G4L7"/>
<proteinExistence type="predicted"/>
<keyword evidence="1" id="KW-0472">Membrane</keyword>
<feature type="transmembrane region" description="Helical" evidence="1">
    <location>
        <begin position="35"/>
        <end position="53"/>
    </location>
</feature>
<comment type="caution">
    <text evidence="2">The sequence shown here is derived from an EMBL/GenBank/DDBJ whole genome shotgun (WGS) entry which is preliminary data.</text>
</comment>